<feature type="signal peptide" evidence="2">
    <location>
        <begin position="1"/>
        <end position="25"/>
    </location>
</feature>
<name>A0A4R7CB91_9HYPH</name>
<feature type="domain" description="Pilus formation protein N-terminal" evidence="3">
    <location>
        <begin position="72"/>
        <end position="140"/>
    </location>
</feature>
<dbReference type="EMBL" id="SNZR01000011">
    <property type="protein sequence ID" value="TDR94695.1"/>
    <property type="molecule type" value="Genomic_DNA"/>
</dbReference>
<dbReference type="RefSeq" id="WP_245512979.1">
    <property type="nucleotide sequence ID" value="NZ_SNZR01000011.1"/>
</dbReference>
<dbReference type="Pfam" id="PF13629">
    <property type="entry name" value="T2SS-T3SS_pil_N"/>
    <property type="match status" value="1"/>
</dbReference>
<feature type="compositionally biased region" description="Low complexity" evidence="1">
    <location>
        <begin position="28"/>
        <end position="39"/>
    </location>
</feature>
<comment type="caution">
    <text evidence="4">The sequence shown here is derived from an EMBL/GenBank/DDBJ whole genome shotgun (WGS) entry which is preliminary data.</text>
</comment>
<evidence type="ECO:0000256" key="2">
    <source>
        <dbReference type="SAM" id="SignalP"/>
    </source>
</evidence>
<proteinExistence type="predicted"/>
<evidence type="ECO:0000259" key="3">
    <source>
        <dbReference type="Pfam" id="PF13629"/>
    </source>
</evidence>
<reference evidence="4 5" key="1">
    <citation type="submission" date="2019-03" db="EMBL/GenBank/DDBJ databases">
        <title>Genomic Encyclopedia of Type Strains, Phase IV (KMG-IV): sequencing the most valuable type-strain genomes for metagenomic binning, comparative biology and taxonomic classification.</title>
        <authorList>
            <person name="Goeker M."/>
        </authorList>
    </citation>
    <scope>NUCLEOTIDE SEQUENCE [LARGE SCALE GENOMIC DNA]</scope>
    <source>
        <strain evidence="4 5">DSM 25903</strain>
    </source>
</reference>
<evidence type="ECO:0000313" key="5">
    <source>
        <dbReference type="Proteomes" id="UP000295122"/>
    </source>
</evidence>
<dbReference type="AlphaFoldDB" id="A0A4R7CB91"/>
<feature type="chain" id="PRO_5020778859" evidence="2">
    <location>
        <begin position="26"/>
        <end position="195"/>
    </location>
</feature>
<accession>A0A4R7CB91</accession>
<sequence length="195" mass="19988">MGSTPPFALTAALASVLLAAVPASARDAVRQVPSVSAPPASQPTPSPEPTVASAPVTTPVPAAASNPSSDRGSLDVMINRAKVIRLPERTQTVIVGNPAIADLSVQKSGIVVVTGKSYGSTNLIALDGTGNMLAESLVNVVGQTDGMLVVQRAFDRASYSCNPVCQPTVNLGDSNAYFNDTRAQADANNQFAISR</sequence>
<organism evidence="4 5">
    <name type="scientific">Enterovirga rhinocerotis</name>
    <dbReference type="NCBI Taxonomy" id="1339210"/>
    <lineage>
        <taxon>Bacteria</taxon>
        <taxon>Pseudomonadati</taxon>
        <taxon>Pseudomonadota</taxon>
        <taxon>Alphaproteobacteria</taxon>
        <taxon>Hyphomicrobiales</taxon>
        <taxon>Methylobacteriaceae</taxon>
        <taxon>Enterovirga</taxon>
    </lineage>
</organism>
<gene>
    <name evidence="4" type="ORF">EV668_1983</name>
</gene>
<dbReference type="Proteomes" id="UP000295122">
    <property type="component" value="Unassembled WGS sequence"/>
</dbReference>
<keyword evidence="5" id="KW-1185">Reference proteome</keyword>
<feature type="compositionally biased region" description="Low complexity" evidence="1">
    <location>
        <begin position="49"/>
        <end position="69"/>
    </location>
</feature>
<dbReference type="InterPro" id="IPR032789">
    <property type="entry name" value="T2SS-T3SS_pil_N"/>
</dbReference>
<evidence type="ECO:0000256" key="1">
    <source>
        <dbReference type="SAM" id="MobiDB-lite"/>
    </source>
</evidence>
<protein>
    <submittedName>
        <fullName evidence="4">Putative type II/III system pilus formation protein</fullName>
    </submittedName>
</protein>
<evidence type="ECO:0000313" key="4">
    <source>
        <dbReference type="EMBL" id="TDR94695.1"/>
    </source>
</evidence>
<keyword evidence="2" id="KW-0732">Signal</keyword>
<feature type="region of interest" description="Disordered" evidence="1">
    <location>
        <begin position="28"/>
        <end position="72"/>
    </location>
</feature>